<evidence type="ECO:0000313" key="3">
    <source>
        <dbReference type="Proteomes" id="UP000092741"/>
    </source>
</evidence>
<gene>
    <name evidence="2" type="ORF">BA890_15285</name>
</gene>
<dbReference type="RefSeq" id="WP_020334747.1">
    <property type="nucleotide sequence ID" value="NZ_ATFJ01000032.1"/>
</dbReference>
<dbReference type="InterPro" id="IPR025489">
    <property type="entry name" value="DUF4381"/>
</dbReference>
<protein>
    <recommendedName>
        <fullName evidence="4">DUF4381 domain-containing protein</fullName>
    </recommendedName>
</protein>
<accession>A0AAN0Y501</accession>
<reference evidence="2 3" key="1">
    <citation type="submission" date="2016-07" db="EMBL/GenBank/DDBJ databases">
        <title>Developing Vibrio natriegens as a novel, fast-growing host for biotechnology.</title>
        <authorList>
            <person name="Weinstock M.T."/>
            <person name="Hesek E.D."/>
            <person name="Wilson C.M."/>
            <person name="Gibson D.G."/>
        </authorList>
    </citation>
    <scope>NUCLEOTIDE SEQUENCE [LARGE SCALE GENOMIC DNA]</scope>
    <source>
        <strain evidence="2 3">ATCC 14048</strain>
    </source>
</reference>
<dbReference type="Pfam" id="PF14316">
    <property type="entry name" value="DUF4381"/>
    <property type="match status" value="1"/>
</dbReference>
<keyword evidence="1" id="KW-0812">Transmembrane</keyword>
<dbReference type="Proteomes" id="UP000092741">
    <property type="component" value="Chromosome 2"/>
</dbReference>
<organism evidence="2 3">
    <name type="scientific">Vibrio natriegens NBRC 15636 = ATCC 14048 = DSM 759</name>
    <dbReference type="NCBI Taxonomy" id="1219067"/>
    <lineage>
        <taxon>Bacteria</taxon>
        <taxon>Pseudomonadati</taxon>
        <taxon>Pseudomonadota</taxon>
        <taxon>Gammaproteobacteria</taxon>
        <taxon>Vibrionales</taxon>
        <taxon>Vibrionaceae</taxon>
        <taxon>Vibrio</taxon>
    </lineage>
</organism>
<sequence>MSDLPQPPGSYILSELHDVPVPPSVSWYPQTVGWKILAVIFVLALVYMAYRILSKWWINRYRKEALDMISQINPSDSDMPKTLFSILKIVLIHINSRNARLFDGAFLSKLDELEPKKQAFNDEVSTLWLKSIVNPKIDLTYQQRVLLIEKANFWVKEHSHTSVSNISTQGTEPKQGGQND</sequence>
<dbReference type="GeneID" id="70915081"/>
<dbReference type="AlphaFoldDB" id="A0AAN0Y501"/>
<evidence type="ECO:0008006" key="4">
    <source>
        <dbReference type="Google" id="ProtNLM"/>
    </source>
</evidence>
<evidence type="ECO:0000313" key="2">
    <source>
        <dbReference type="EMBL" id="ANQ14127.1"/>
    </source>
</evidence>
<keyword evidence="1" id="KW-1133">Transmembrane helix</keyword>
<keyword evidence="3" id="KW-1185">Reference proteome</keyword>
<evidence type="ECO:0000256" key="1">
    <source>
        <dbReference type="SAM" id="Phobius"/>
    </source>
</evidence>
<name>A0AAN0Y501_VIBNA</name>
<dbReference type="KEGG" id="vna:PN96_19785"/>
<keyword evidence="1" id="KW-0472">Membrane</keyword>
<proteinExistence type="predicted"/>
<dbReference type="EMBL" id="CP016346">
    <property type="protein sequence ID" value="ANQ14127.1"/>
    <property type="molecule type" value="Genomic_DNA"/>
</dbReference>
<feature type="transmembrane region" description="Helical" evidence="1">
    <location>
        <begin position="32"/>
        <end position="53"/>
    </location>
</feature>